<dbReference type="GO" id="GO:0005783">
    <property type="term" value="C:endoplasmic reticulum"/>
    <property type="evidence" value="ECO:0007669"/>
    <property type="project" value="TreeGrafter"/>
</dbReference>
<dbReference type="Gene3D" id="1.20.5.110">
    <property type="match status" value="1"/>
</dbReference>
<evidence type="ECO:0000256" key="3">
    <source>
        <dbReference type="ARBA" id="ARBA00022448"/>
    </source>
</evidence>
<evidence type="ECO:0000256" key="5">
    <source>
        <dbReference type="ARBA" id="ARBA00022927"/>
    </source>
</evidence>
<feature type="non-terminal residue" evidence="10">
    <location>
        <position position="1"/>
    </location>
</feature>
<evidence type="ECO:0000256" key="2">
    <source>
        <dbReference type="ARBA" id="ARBA00009063"/>
    </source>
</evidence>
<keyword evidence="4 9" id="KW-0812">Transmembrane</keyword>
<name>A0A3P7M4F6_DIBLA</name>
<protein>
    <recommendedName>
        <fullName evidence="12">t-SNARE coiled-coil homology domain-containing protein</fullName>
    </recommendedName>
</protein>
<keyword evidence="11" id="KW-1185">Reference proteome</keyword>
<gene>
    <name evidence="10" type="ORF">DILT_LOCUS13691</name>
</gene>
<evidence type="ECO:0000313" key="10">
    <source>
        <dbReference type="EMBL" id="VDN20770.1"/>
    </source>
</evidence>
<evidence type="ECO:0000256" key="8">
    <source>
        <dbReference type="ARBA" id="ARBA00023136"/>
    </source>
</evidence>
<dbReference type="OrthoDB" id="342981at2759"/>
<evidence type="ECO:0000256" key="4">
    <source>
        <dbReference type="ARBA" id="ARBA00022692"/>
    </source>
</evidence>
<evidence type="ECO:0000256" key="9">
    <source>
        <dbReference type="SAM" id="Phobius"/>
    </source>
</evidence>
<evidence type="ECO:0008006" key="12">
    <source>
        <dbReference type="Google" id="ProtNLM"/>
    </source>
</evidence>
<reference evidence="10 11" key="1">
    <citation type="submission" date="2018-11" db="EMBL/GenBank/DDBJ databases">
        <authorList>
            <consortium name="Pathogen Informatics"/>
        </authorList>
    </citation>
    <scope>NUCLEOTIDE SEQUENCE [LARGE SCALE GENOMIC DNA]</scope>
</reference>
<dbReference type="GO" id="GO:0031201">
    <property type="term" value="C:SNARE complex"/>
    <property type="evidence" value="ECO:0007669"/>
    <property type="project" value="TreeGrafter"/>
</dbReference>
<dbReference type="AlphaFoldDB" id="A0A3P7M4F6"/>
<sequence length="137" mass="15639">ATSAVRHRGQSWLSTEPTVSPVEAVDSDDLNPNELQALETENAEMYLRLVSEQSEVQQLGTSLSEIGRLQSIITESLVEQAEKAERIGEQIVGSTELIREANEKLREAIDRTKGVRFWILFFMLVLTFSLHFLDWYR</sequence>
<evidence type="ECO:0000313" key="11">
    <source>
        <dbReference type="Proteomes" id="UP000281553"/>
    </source>
</evidence>
<proteinExistence type="inferred from homology"/>
<evidence type="ECO:0000256" key="1">
    <source>
        <dbReference type="ARBA" id="ARBA00004211"/>
    </source>
</evidence>
<organism evidence="10 11">
    <name type="scientific">Dibothriocephalus latus</name>
    <name type="common">Fish tapeworm</name>
    <name type="synonym">Diphyllobothrium latum</name>
    <dbReference type="NCBI Taxonomy" id="60516"/>
    <lineage>
        <taxon>Eukaryota</taxon>
        <taxon>Metazoa</taxon>
        <taxon>Spiralia</taxon>
        <taxon>Lophotrochozoa</taxon>
        <taxon>Platyhelminthes</taxon>
        <taxon>Cestoda</taxon>
        <taxon>Eucestoda</taxon>
        <taxon>Diphyllobothriidea</taxon>
        <taxon>Diphyllobothriidae</taxon>
        <taxon>Dibothriocephalus</taxon>
    </lineage>
</organism>
<accession>A0A3P7M4F6</accession>
<keyword evidence="5" id="KW-0653">Protein transport</keyword>
<dbReference type="EMBL" id="UYRU01071221">
    <property type="protein sequence ID" value="VDN20770.1"/>
    <property type="molecule type" value="Genomic_DNA"/>
</dbReference>
<comment type="subcellular location">
    <subcellularLocation>
        <location evidence="1">Membrane</location>
        <topology evidence="1">Single-pass type IV membrane protein</topology>
    </subcellularLocation>
</comment>
<feature type="transmembrane region" description="Helical" evidence="9">
    <location>
        <begin position="115"/>
        <end position="133"/>
    </location>
</feature>
<comment type="similarity">
    <text evidence="2">Belongs to the syntaxin family.</text>
</comment>
<dbReference type="PANTHER" id="PTHR15959:SF0">
    <property type="entry name" value="SYNTAXIN-18"/>
    <property type="match status" value="1"/>
</dbReference>
<dbReference type="PANTHER" id="PTHR15959">
    <property type="entry name" value="SYNTAXIN-18"/>
    <property type="match status" value="1"/>
</dbReference>
<evidence type="ECO:0000256" key="7">
    <source>
        <dbReference type="ARBA" id="ARBA00023054"/>
    </source>
</evidence>
<keyword evidence="8 9" id="KW-0472">Membrane</keyword>
<dbReference type="GO" id="GO:0015031">
    <property type="term" value="P:protein transport"/>
    <property type="evidence" value="ECO:0007669"/>
    <property type="project" value="UniProtKB-KW"/>
</dbReference>
<evidence type="ECO:0000256" key="6">
    <source>
        <dbReference type="ARBA" id="ARBA00022989"/>
    </source>
</evidence>
<keyword evidence="3" id="KW-0813">Transport</keyword>
<dbReference type="GO" id="GO:0006890">
    <property type="term" value="P:retrograde vesicle-mediated transport, Golgi to endoplasmic reticulum"/>
    <property type="evidence" value="ECO:0007669"/>
    <property type="project" value="TreeGrafter"/>
</dbReference>
<keyword evidence="7" id="KW-0175">Coiled coil</keyword>
<keyword evidence="6 9" id="KW-1133">Transmembrane helix</keyword>
<dbReference type="Proteomes" id="UP000281553">
    <property type="component" value="Unassembled WGS sequence"/>
</dbReference>